<evidence type="ECO:0000313" key="8">
    <source>
        <dbReference type="EMBL" id="MDL2408122.1"/>
    </source>
</evidence>
<organism evidence="8 9">
    <name type="scientific">Rhizobium calliandrae</name>
    <dbReference type="NCBI Taxonomy" id="1312182"/>
    <lineage>
        <taxon>Bacteria</taxon>
        <taxon>Pseudomonadati</taxon>
        <taxon>Pseudomonadota</taxon>
        <taxon>Alphaproteobacteria</taxon>
        <taxon>Hyphomicrobiales</taxon>
        <taxon>Rhizobiaceae</taxon>
        <taxon>Rhizobium/Agrobacterium group</taxon>
        <taxon>Rhizobium</taxon>
    </lineage>
</organism>
<dbReference type="InterPro" id="IPR032808">
    <property type="entry name" value="DoxX"/>
</dbReference>
<dbReference type="EMBL" id="JARFYN010000029">
    <property type="protein sequence ID" value="MDL2408122.1"/>
    <property type="molecule type" value="Genomic_DNA"/>
</dbReference>
<gene>
    <name evidence="8" type="ORF">PY650_21195</name>
</gene>
<keyword evidence="9" id="KW-1185">Reference proteome</keyword>
<evidence type="ECO:0000256" key="2">
    <source>
        <dbReference type="ARBA" id="ARBA00006679"/>
    </source>
</evidence>
<dbReference type="InterPro" id="IPR051907">
    <property type="entry name" value="DoxX-like_oxidoreductase"/>
</dbReference>
<feature type="transmembrane region" description="Helical" evidence="7">
    <location>
        <begin position="100"/>
        <end position="122"/>
    </location>
</feature>
<evidence type="ECO:0000256" key="3">
    <source>
        <dbReference type="ARBA" id="ARBA00022475"/>
    </source>
</evidence>
<comment type="caution">
    <text evidence="8">The sequence shown here is derived from an EMBL/GenBank/DDBJ whole genome shotgun (WGS) entry which is preliminary data.</text>
</comment>
<proteinExistence type="inferred from homology"/>
<dbReference type="Proteomes" id="UP001172630">
    <property type="component" value="Unassembled WGS sequence"/>
</dbReference>
<sequence>MAQQLTSLRPYALAALRIALGLVVFSFGAAKVLHFHPGPFTPPTGSLIWSAGLIELVAGFLFLIGYQTRIAAFILSGEMAAAYFTAHLPQSFFPTENGGYAAAVYCFVFLYFVTAGAGPFSVDAKLGKD</sequence>
<keyword evidence="6 7" id="KW-0472">Membrane</keyword>
<comment type="similarity">
    <text evidence="2">Belongs to the DoxX family.</text>
</comment>
<feature type="transmembrane region" description="Helical" evidence="7">
    <location>
        <begin position="70"/>
        <end position="88"/>
    </location>
</feature>
<feature type="transmembrane region" description="Helical" evidence="7">
    <location>
        <begin position="12"/>
        <end position="34"/>
    </location>
</feature>
<evidence type="ECO:0000256" key="1">
    <source>
        <dbReference type="ARBA" id="ARBA00004651"/>
    </source>
</evidence>
<evidence type="ECO:0000256" key="6">
    <source>
        <dbReference type="ARBA" id="ARBA00023136"/>
    </source>
</evidence>
<comment type="subcellular location">
    <subcellularLocation>
        <location evidence="1">Cell membrane</location>
        <topology evidence="1">Multi-pass membrane protein</topology>
    </subcellularLocation>
</comment>
<dbReference type="PANTHER" id="PTHR33452">
    <property type="entry name" value="OXIDOREDUCTASE CATD-RELATED"/>
    <property type="match status" value="1"/>
</dbReference>
<evidence type="ECO:0000313" key="9">
    <source>
        <dbReference type="Proteomes" id="UP001172630"/>
    </source>
</evidence>
<keyword evidence="4 7" id="KW-0812">Transmembrane</keyword>
<evidence type="ECO:0000256" key="4">
    <source>
        <dbReference type="ARBA" id="ARBA00022692"/>
    </source>
</evidence>
<feature type="transmembrane region" description="Helical" evidence="7">
    <location>
        <begin position="46"/>
        <end position="63"/>
    </location>
</feature>
<dbReference type="RefSeq" id="WP_285881515.1">
    <property type="nucleotide sequence ID" value="NZ_JARFYN010000029.1"/>
</dbReference>
<dbReference type="Pfam" id="PF07681">
    <property type="entry name" value="DoxX"/>
    <property type="match status" value="1"/>
</dbReference>
<keyword evidence="5 7" id="KW-1133">Transmembrane helix</keyword>
<accession>A0ABT7KIX5</accession>
<dbReference type="PANTHER" id="PTHR33452:SF4">
    <property type="entry name" value="BLL4328 PROTEIN"/>
    <property type="match status" value="1"/>
</dbReference>
<keyword evidence="3" id="KW-1003">Cell membrane</keyword>
<evidence type="ECO:0000256" key="5">
    <source>
        <dbReference type="ARBA" id="ARBA00022989"/>
    </source>
</evidence>
<evidence type="ECO:0000256" key="7">
    <source>
        <dbReference type="SAM" id="Phobius"/>
    </source>
</evidence>
<protein>
    <submittedName>
        <fullName evidence="8">DoxX family protein</fullName>
    </submittedName>
</protein>
<name>A0ABT7KIX5_9HYPH</name>
<reference evidence="8" key="1">
    <citation type="submission" date="2023-06" db="EMBL/GenBank/DDBJ databases">
        <title>Phylogenetic Diversity of Rhizobium strains.</title>
        <authorList>
            <person name="Moura F.T."/>
            <person name="Helene L.C.F."/>
            <person name="Hungria M."/>
        </authorList>
    </citation>
    <scope>NUCLEOTIDE SEQUENCE</scope>
    <source>
        <strain evidence="8">CCGE524</strain>
    </source>
</reference>